<dbReference type="EMBL" id="CP040825">
    <property type="protein sequence ID" value="QCZ36764.1"/>
    <property type="molecule type" value="Genomic_DNA"/>
</dbReference>
<comment type="cofactor">
    <cofactor evidence="3">
        <name>Zn(2+)</name>
        <dbReference type="ChEBI" id="CHEBI:29105"/>
    </cofactor>
    <text evidence="3">Binds 1 zinc ion per subunit.</text>
</comment>
<keyword evidence="3" id="KW-0963">Cytoplasm</keyword>
<keyword evidence="3" id="KW-0694">RNA-binding</keyword>
<dbReference type="Gene3D" id="3.40.50.300">
    <property type="entry name" value="P-loop containing nucleotide triphosphate hydrolases"/>
    <property type="match status" value="1"/>
</dbReference>
<keyword evidence="3" id="KW-0862">Zinc</keyword>
<protein>
    <recommendedName>
        <fullName evidence="3">Small ribosomal subunit biogenesis GTPase RsgA</fullName>
        <ecNumber evidence="3">3.6.1.-</ecNumber>
    </recommendedName>
</protein>
<dbReference type="GO" id="GO:0003924">
    <property type="term" value="F:GTPase activity"/>
    <property type="evidence" value="ECO:0007669"/>
    <property type="project" value="UniProtKB-UniRule"/>
</dbReference>
<feature type="binding site" evidence="3">
    <location>
        <begin position="158"/>
        <end position="166"/>
    </location>
    <ligand>
        <name>GTP</name>
        <dbReference type="ChEBI" id="CHEBI:37565"/>
    </ligand>
</feature>
<comment type="similarity">
    <text evidence="3">Belongs to the TRAFAC class YlqF/YawG GTPase family. RsgA subfamily.</text>
</comment>
<dbReference type="KEGG" id="mnh:FG904_01925"/>
<comment type="subunit">
    <text evidence="3">Monomer. Associates with 30S ribosomal subunit, binds 16S rRNA.</text>
</comment>
<evidence type="ECO:0000256" key="3">
    <source>
        <dbReference type="HAMAP-Rule" id="MF_01820"/>
    </source>
</evidence>
<dbReference type="GO" id="GO:0019843">
    <property type="term" value="F:rRNA binding"/>
    <property type="evidence" value="ECO:0007669"/>
    <property type="project" value="UniProtKB-KW"/>
</dbReference>
<evidence type="ECO:0000313" key="7">
    <source>
        <dbReference type="Proteomes" id="UP000305457"/>
    </source>
</evidence>
<dbReference type="InterPro" id="IPR030378">
    <property type="entry name" value="G_CP_dom"/>
</dbReference>
<evidence type="ECO:0000256" key="2">
    <source>
        <dbReference type="ARBA" id="ARBA00023134"/>
    </source>
</evidence>
<organism evidence="6 7">
    <name type="scientific">Mycoplasma nasistruthionis</name>
    <dbReference type="NCBI Taxonomy" id="353852"/>
    <lineage>
        <taxon>Bacteria</taxon>
        <taxon>Bacillati</taxon>
        <taxon>Mycoplasmatota</taxon>
        <taxon>Mollicutes</taxon>
        <taxon>Mycoplasmataceae</taxon>
        <taxon>Mycoplasma</taxon>
    </lineage>
</organism>
<evidence type="ECO:0000256" key="1">
    <source>
        <dbReference type="ARBA" id="ARBA00022741"/>
    </source>
</evidence>
<evidence type="ECO:0000313" key="6">
    <source>
        <dbReference type="EMBL" id="QCZ36764.1"/>
    </source>
</evidence>
<comment type="function">
    <text evidence="3">One of several proteins that assist in the late maturation steps of the functional core of the 30S ribosomal subunit. Helps release RbfA from mature subunits. May play a role in the assembly of ribosomal proteins into the subunit. Circularly permuted GTPase that catalyzes slow GTP hydrolysis, GTPase activity is stimulated by the 30S ribosomal subunit.</text>
</comment>
<gene>
    <name evidence="3 6" type="primary">rsgA</name>
    <name evidence="6" type="ORF">FG904_01925</name>
</gene>
<dbReference type="CDD" id="cd01854">
    <property type="entry name" value="YjeQ_EngC"/>
    <property type="match status" value="1"/>
</dbReference>
<dbReference type="InterPro" id="IPR010914">
    <property type="entry name" value="RsgA_GTPase_dom"/>
</dbReference>
<dbReference type="PROSITE" id="PS51721">
    <property type="entry name" value="G_CP"/>
    <property type="match status" value="1"/>
</dbReference>
<keyword evidence="3" id="KW-0479">Metal-binding</keyword>
<dbReference type="GO" id="GO:0042274">
    <property type="term" value="P:ribosomal small subunit biogenesis"/>
    <property type="evidence" value="ECO:0007669"/>
    <property type="project" value="UniProtKB-UniRule"/>
</dbReference>
<dbReference type="Pfam" id="PF03193">
    <property type="entry name" value="RsgA_GTPase"/>
    <property type="match status" value="1"/>
</dbReference>
<dbReference type="RefSeq" id="WP_139592246.1">
    <property type="nucleotide sequence ID" value="NZ_CP040825.1"/>
</dbReference>
<comment type="subcellular location">
    <subcellularLocation>
        <location evidence="3">Cytoplasm</location>
    </subcellularLocation>
</comment>
<reference evidence="6 7" key="1">
    <citation type="submission" date="2019-06" db="EMBL/GenBank/DDBJ databases">
        <title>Mycoplasma sp. 2F1A isolated from ostrich.</title>
        <authorList>
            <person name="Spergser J."/>
        </authorList>
    </citation>
    <scope>NUCLEOTIDE SEQUENCE [LARGE SCALE GENOMIC DNA]</scope>
    <source>
        <strain evidence="6 7">2F1A</strain>
    </source>
</reference>
<dbReference type="Gene3D" id="1.10.40.50">
    <property type="entry name" value="Probable gtpase engc, domain 3"/>
    <property type="match status" value="1"/>
</dbReference>
<evidence type="ECO:0000259" key="5">
    <source>
        <dbReference type="PROSITE" id="PS51721"/>
    </source>
</evidence>
<dbReference type="Proteomes" id="UP000305457">
    <property type="component" value="Chromosome"/>
</dbReference>
<dbReference type="PANTHER" id="PTHR32120">
    <property type="entry name" value="SMALL RIBOSOMAL SUBUNIT BIOGENESIS GTPASE RSGA"/>
    <property type="match status" value="1"/>
</dbReference>
<feature type="binding site" evidence="3">
    <location>
        <begin position="108"/>
        <end position="111"/>
    </location>
    <ligand>
        <name>GTP</name>
        <dbReference type="ChEBI" id="CHEBI:37565"/>
    </ligand>
</feature>
<feature type="domain" description="EngC GTPase" evidence="4">
    <location>
        <begin position="68"/>
        <end position="212"/>
    </location>
</feature>
<dbReference type="GO" id="GO:0005737">
    <property type="term" value="C:cytoplasm"/>
    <property type="evidence" value="ECO:0007669"/>
    <property type="project" value="UniProtKB-SubCell"/>
</dbReference>
<dbReference type="EC" id="3.6.1.-" evidence="3"/>
<dbReference type="SUPFAM" id="SSF52540">
    <property type="entry name" value="P-loop containing nucleoside triphosphate hydrolases"/>
    <property type="match status" value="1"/>
</dbReference>
<dbReference type="InterPro" id="IPR012340">
    <property type="entry name" value="NA-bd_OB-fold"/>
</dbReference>
<feature type="binding site" evidence="3">
    <location>
        <position position="242"/>
    </location>
    <ligand>
        <name>Zn(2+)</name>
        <dbReference type="ChEBI" id="CHEBI:29105"/>
    </ligand>
</feature>
<keyword evidence="1 3" id="KW-0547">Nucleotide-binding</keyword>
<proteinExistence type="inferred from homology"/>
<dbReference type="GO" id="GO:0005525">
    <property type="term" value="F:GTP binding"/>
    <property type="evidence" value="ECO:0007669"/>
    <property type="project" value="UniProtKB-UniRule"/>
</dbReference>
<feature type="binding site" evidence="3">
    <location>
        <position position="244"/>
    </location>
    <ligand>
        <name>Zn(2+)</name>
        <dbReference type="ChEBI" id="CHEBI:29105"/>
    </ligand>
</feature>
<evidence type="ECO:0000259" key="4">
    <source>
        <dbReference type="PROSITE" id="PS50936"/>
    </source>
</evidence>
<dbReference type="SUPFAM" id="SSF50249">
    <property type="entry name" value="Nucleic acid-binding proteins"/>
    <property type="match status" value="1"/>
</dbReference>
<dbReference type="GO" id="GO:0046872">
    <property type="term" value="F:metal ion binding"/>
    <property type="evidence" value="ECO:0007669"/>
    <property type="project" value="UniProtKB-KW"/>
</dbReference>
<keyword evidence="2 3" id="KW-0342">GTP-binding</keyword>
<feature type="binding site" evidence="3">
    <location>
        <position position="237"/>
    </location>
    <ligand>
        <name>Zn(2+)</name>
        <dbReference type="ChEBI" id="CHEBI:29105"/>
    </ligand>
</feature>
<dbReference type="PROSITE" id="PS50936">
    <property type="entry name" value="ENGC_GTPASE"/>
    <property type="match status" value="1"/>
</dbReference>
<dbReference type="NCBIfam" id="TIGR00157">
    <property type="entry name" value="ribosome small subunit-dependent GTPase A"/>
    <property type="match status" value="1"/>
</dbReference>
<dbReference type="OrthoDB" id="9809485at2"/>
<keyword evidence="3" id="KW-0690">Ribosome biogenesis</keyword>
<feature type="binding site" evidence="3">
    <location>
        <position position="252"/>
    </location>
    <ligand>
        <name>Zn(2+)</name>
        <dbReference type="ChEBI" id="CHEBI:29105"/>
    </ligand>
</feature>
<name>A0A5B7XW74_9MOLU</name>
<dbReference type="PANTHER" id="PTHR32120:SF11">
    <property type="entry name" value="SMALL RIBOSOMAL SUBUNIT BIOGENESIS GTPASE RSGA 1, MITOCHONDRIAL-RELATED"/>
    <property type="match status" value="1"/>
</dbReference>
<dbReference type="HAMAP" id="MF_01820">
    <property type="entry name" value="GTPase_RsgA"/>
    <property type="match status" value="1"/>
</dbReference>
<dbReference type="InterPro" id="IPR027417">
    <property type="entry name" value="P-loop_NTPase"/>
</dbReference>
<keyword evidence="3" id="KW-0699">rRNA-binding</keyword>
<feature type="domain" description="CP-type G" evidence="5">
    <location>
        <begin position="59"/>
        <end position="214"/>
    </location>
</feature>
<dbReference type="InterPro" id="IPR004881">
    <property type="entry name" value="Ribosome_biogen_GTPase_RsgA"/>
</dbReference>
<dbReference type="AlphaFoldDB" id="A0A5B7XW74"/>
<keyword evidence="3" id="KW-0378">Hydrolase</keyword>
<sequence>MQCKIFKIIANQYTLKCQGQEQEVVFPLAGKLRLNDFSPVVGDNVIVENGLIVEVLERENSFIRPKVANVDQMIVFMSIKEPEFQNYLVDKYLATIESKDIKPIIFLTKVDLDLDLANQIKDLYQKMGYSVYLIDNKNEQQLNLPENLFTDKYNVFMGQTGVGKTTTLNKLGNFDYQTQEISKALNRGKHTTRNVAISKLLNGYLIDTPGFSSLDLFLSPIELAQSFKTFKELSKTCKFRNCLHINESESNCAIKQNLNTDLIPQIRYNNYIKMQNELKGTK</sequence>
<accession>A0A5B7XW74</accession>